<dbReference type="InterPro" id="IPR027268">
    <property type="entry name" value="Peptidase_M4/M1_CTD_sf"/>
</dbReference>
<evidence type="ECO:0000313" key="3">
    <source>
        <dbReference type="EMBL" id="WXA98823.1"/>
    </source>
</evidence>
<dbReference type="InterPro" id="IPR024191">
    <property type="entry name" value="Peptidase_M61"/>
</dbReference>
<keyword evidence="1" id="KW-0732">Signal</keyword>
<dbReference type="Proteomes" id="UP001379533">
    <property type="component" value="Chromosome"/>
</dbReference>
<dbReference type="SUPFAM" id="SSF50156">
    <property type="entry name" value="PDZ domain-like"/>
    <property type="match status" value="1"/>
</dbReference>
<dbReference type="SMART" id="SM00228">
    <property type="entry name" value="PDZ"/>
    <property type="match status" value="1"/>
</dbReference>
<dbReference type="Gene3D" id="2.30.42.10">
    <property type="match status" value="1"/>
</dbReference>
<keyword evidence="4" id="KW-1185">Reference proteome</keyword>
<dbReference type="PROSITE" id="PS50106">
    <property type="entry name" value="PDZ"/>
    <property type="match status" value="1"/>
</dbReference>
<dbReference type="RefSeq" id="WP_394849443.1">
    <property type="nucleotide sequence ID" value="NZ_CP089982.1"/>
</dbReference>
<dbReference type="Gene3D" id="1.10.390.10">
    <property type="entry name" value="Neutral Protease Domain 2"/>
    <property type="match status" value="1"/>
</dbReference>
<reference evidence="3 4" key="1">
    <citation type="submission" date="2021-12" db="EMBL/GenBank/DDBJ databases">
        <title>Discovery of the Pendulisporaceae a myxobacterial family with distinct sporulation behavior and unique specialized metabolism.</title>
        <authorList>
            <person name="Garcia R."/>
            <person name="Popoff A."/>
            <person name="Bader C.D."/>
            <person name="Loehr J."/>
            <person name="Walesch S."/>
            <person name="Walt C."/>
            <person name="Boldt J."/>
            <person name="Bunk B."/>
            <person name="Haeckl F.J.F.P.J."/>
            <person name="Gunesch A.P."/>
            <person name="Birkelbach J."/>
            <person name="Nuebel U."/>
            <person name="Pietschmann T."/>
            <person name="Bach T."/>
            <person name="Mueller R."/>
        </authorList>
    </citation>
    <scope>NUCLEOTIDE SEQUENCE [LARGE SCALE GENOMIC DNA]</scope>
    <source>
        <strain evidence="3 4">MSr12523</strain>
    </source>
</reference>
<dbReference type="Pfam" id="PF17899">
    <property type="entry name" value="Peptidase_M61_N"/>
    <property type="match status" value="1"/>
</dbReference>
<dbReference type="PIRSF" id="PIRSF016493">
    <property type="entry name" value="Glycyl_aminpptds"/>
    <property type="match status" value="1"/>
</dbReference>
<dbReference type="Gene3D" id="2.60.40.3650">
    <property type="match status" value="1"/>
</dbReference>
<feature type="domain" description="PDZ" evidence="2">
    <location>
        <begin position="519"/>
        <end position="595"/>
    </location>
</feature>
<dbReference type="InterPro" id="IPR001478">
    <property type="entry name" value="PDZ"/>
</dbReference>
<proteinExistence type="predicted"/>
<dbReference type="InterPro" id="IPR007963">
    <property type="entry name" value="Peptidase_M61_catalytic"/>
</dbReference>
<feature type="chain" id="PRO_5046567507" evidence="1">
    <location>
        <begin position="29"/>
        <end position="632"/>
    </location>
</feature>
<evidence type="ECO:0000259" key="2">
    <source>
        <dbReference type="PROSITE" id="PS50106"/>
    </source>
</evidence>
<sequence>MRTAAGLGLVFGVLAVGAVGGCAPEAAAAPTTPRASLTGPIRVQVDARDVPQMVIHAKLTVPARPGALTLVYPKWIPGTHGPTGKVADISGLRFSAEGKPLAWKRDPEETSEFALNVPSGASAVEVELDVVVDKRWGETADVSDLNWNRVVLYPKGARARDVQFEPSVQVPAGWHYATALRRVSQGADAVSFQRVSLETLVDSPVIMGRYGRTIDLGTALGAPHALEIVSDTGGAVDANEKQITAYKRLVAEATTLFGARHYDAYSFLYILSSDGRSSSGLEHHASSQNLSMPGLFAKDDEFRAASKLLPHEYTHSWCGKYRRPKGLATPNYQEPTHNELLWVYEGLTEYTGWLLAGRSGLSQAQDSKDHLALIAATLDAIPARKWRSLGDTTYTPAFGQESNRPWYSAQRARDYYPESLLIWLEADTLIRQKTSGARSLDDFLRAFFGGASGGAEVKPYELGDLLAALNRVAEHDWKAFFEQRITEVAAHAPLGGIEGAGYRLAYRDKPSDLQGVVERVSKTLNERFTLGMVVNDKAVVTDLHFDGPAGRAGLVEGSILVAVNGRKYTAELLRRTIAENKGSASPIELLTERDGFYRTHRVAWNEGGRYPYLERVASKPDTLATMLAPRSR</sequence>
<accession>A0ABZ2KJH9</accession>
<dbReference type="Pfam" id="PF05299">
    <property type="entry name" value="Peptidase_M61"/>
    <property type="match status" value="1"/>
</dbReference>
<dbReference type="InterPro" id="IPR036034">
    <property type="entry name" value="PDZ_sf"/>
</dbReference>
<feature type="signal peptide" evidence="1">
    <location>
        <begin position="1"/>
        <end position="28"/>
    </location>
</feature>
<organism evidence="3 4">
    <name type="scientific">Pendulispora brunnea</name>
    <dbReference type="NCBI Taxonomy" id="2905690"/>
    <lineage>
        <taxon>Bacteria</taxon>
        <taxon>Pseudomonadati</taxon>
        <taxon>Myxococcota</taxon>
        <taxon>Myxococcia</taxon>
        <taxon>Myxococcales</taxon>
        <taxon>Sorangiineae</taxon>
        <taxon>Pendulisporaceae</taxon>
        <taxon>Pendulispora</taxon>
    </lineage>
</organism>
<protein>
    <submittedName>
        <fullName evidence="3">M61 family peptidase</fullName>
    </submittedName>
</protein>
<name>A0ABZ2KJH9_9BACT</name>
<dbReference type="EMBL" id="CP089982">
    <property type="protein sequence ID" value="WXA98823.1"/>
    <property type="molecule type" value="Genomic_DNA"/>
</dbReference>
<dbReference type="PROSITE" id="PS51257">
    <property type="entry name" value="PROKAR_LIPOPROTEIN"/>
    <property type="match status" value="1"/>
</dbReference>
<gene>
    <name evidence="3" type="ORF">LZC95_18600</name>
</gene>
<evidence type="ECO:0000256" key="1">
    <source>
        <dbReference type="SAM" id="SignalP"/>
    </source>
</evidence>
<dbReference type="InterPro" id="IPR040756">
    <property type="entry name" value="Peptidase_M61_N"/>
</dbReference>
<evidence type="ECO:0000313" key="4">
    <source>
        <dbReference type="Proteomes" id="UP001379533"/>
    </source>
</evidence>